<organism evidence="5 6">
    <name type="scientific">Azospirillum oleiclasticum</name>
    <dbReference type="NCBI Taxonomy" id="2735135"/>
    <lineage>
        <taxon>Bacteria</taxon>
        <taxon>Pseudomonadati</taxon>
        <taxon>Pseudomonadota</taxon>
        <taxon>Alphaproteobacteria</taxon>
        <taxon>Rhodospirillales</taxon>
        <taxon>Azospirillaceae</taxon>
        <taxon>Azospirillum</taxon>
    </lineage>
</organism>
<evidence type="ECO:0000256" key="2">
    <source>
        <dbReference type="ARBA" id="ARBA00022617"/>
    </source>
</evidence>
<protein>
    <submittedName>
        <fullName evidence="5">Group III truncated hemoglobin</fullName>
    </submittedName>
</protein>
<dbReference type="EMBL" id="JABFDB010000006">
    <property type="protein sequence ID" value="NYZ20257.1"/>
    <property type="molecule type" value="Genomic_DNA"/>
</dbReference>
<dbReference type="Pfam" id="PF01152">
    <property type="entry name" value="Bac_globin"/>
    <property type="match status" value="1"/>
</dbReference>
<reference evidence="5 6" key="1">
    <citation type="submission" date="2020-05" db="EMBL/GenBank/DDBJ databases">
        <title>Azospirillum oleiclasticum sp. nov, a nitrogen-fixing and heavy crude oil-emulsifying bacterium isolated from the crude oil of Yumen Oilfield.</title>
        <authorList>
            <person name="Wu D."/>
            <person name="Cai M."/>
            <person name="Zhang X."/>
        </authorList>
    </citation>
    <scope>NUCLEOTIDE SEQUENCE [LARGE SCALE GENOMIC DNA]</scope>
    <source>
        <strain evidence="5 6">ROY-1-1-2</strain>
    </source>
</reference>
<name>A0ABX2TAH4_9PROT</name>
<dbReference type="InterPro" id="IPR009050">
    <property type="entry name" value="Globin-like_sf"/>
</dbReference>
<dbReference type="InterPro" id="IPR012292">
    <property type="entry name" value="Globin/Proto"/>
</dbReference>
<keyword evidence="4" id="KW-0408">Iron</keyword>
<evidence type="ECO:0000256" key="3">
    <source>
        <dbReference type="ARBA" id="ARBA00022723"/>
    </source>
</evidence>
<evidence type="ECO:0000313" key="5">
    <source>
        <dbReference type="EMBL" id="NYZ20257.1"/>
    </source>
</evidence>
<proteinExistence type="predicted"/>
<gene>
    <name evidence="5" type="ORF">HND93_11080</name>
</gene>
<keyword evidence="1" id="KW-0813">Transport</keyword>
<comment type="caution">
    <text evidence="5">The sequence shown here is derived from an EMBL/GenBank/DDBJ whole genome shotgun (WGS) entry which is preliminary data.</text>
</comment>
<keyword evidence="3" id="KW-0479">Metal-binding</keyword>
<evidence type="ECO:0000313" key="6">
    <source>
        <dbReference type="Proteomes" id="UP000584642"/>
    </source>
</evidence>
<sequence>MTAPITEETVARLVDVFYERARRDPLLGPVFDQAIEDWDGHLAVIGRFWSAHLIGGPHGGGRMFMAHAQLPIEPAHFDRWLALFDQTAAELLPPDAHRKAMKTANHAASSLKAGLFTVPGVRFGKPRGDVG</sequence>
<keyword evidence="2" id="KW-0349">Heme</keyword>
<dbReference type="RefSeq" id="WP_180282020.1">
    <property type="nucleotide sequence ID" value="NZ_JABFDB010000006.1"/>
</dbReference>
<dbReference type="InterPro" id="IPR001486">
    <property type="entry name" value="Hemoglobin_trunc"/>
</dbReference>
<evidence type="ECO:0000256" key="1">
    <source>
        <dbReference type="ARBA" id="ARBA00022448"/>
    </source>
</evidence>
<dbReference type="SUPFAM" id="SSF46458">
    <property type="entry name" value="Globin-like"/>
    <property type="match status" value="1"/>
</dbReference>
<dbReference type="Gene3D" id="1.10.490.10">
    <property type="entry name" value="Globins"/>
    <property type="match status" value="1"/>
</dbReference>
<accession>A0ABX2TAH4</accession>
<keyword evidence="6" id="KW-1185">Reference proteome</keyword>
<dbReference type="CDD" id="cd08916">
    <property type="entry name" value="TrHb3_P"/>
    <property type="match status" value="1"/>
</dbReference>
<dbReference type="Proteomes" id="UP000584642">
    <property type="component" value="Unassembled WGS sequence"/>
</dbReference>
<evidence type="ECO:0000256" key="4">
    <source>
        <dbReference type="ARBA" id="ARBA00023004"/>
    </source>
</evidence>